<reference evidence="2 3" key="1">
    <citation type="submission" date="2018-12" db="EMBL/GenBank/DDBJ databases">
        <title>Deinococcus radiophilus ATCC 27603 genome sequencing and assembly.</title>
        <authorList>
            <person name="Maclea K.S."/>
            <person name="Maynard C.R."/>
        </authorList>
    </citation>
    <scope>NUCLEOTIDE SEQUENCE [LARGE SCALE GENOMIC DNA]</scope>
    <source>
        <strain evidence="2 3">ATCC 27603</strain>
    </source>
</reference>
<feature type="region of interest" description="Disordered" evidence="1">
    <location>
        <begin position="1"/>
        <end position="61"/>
    </location>
</feature>
<dbReference type="RefSeq" id="WP_126351243.1">
    <property type="nucleotide sequence ID" value="NZ_CP086380.1"/>
</dbReference>
<keyword evidence="3" id="KW-1185">Reference proteome</keyword>
<sequence>MTNTEDLKNSSGFNSSSQDAAEGERQEDRSEQDVPQVTSQAPAEGSRDAVEDTATPGDDQE</sequence>
<name>A0A431W365_9DEIO</name>
<feature type="compositionally biased region" description="Polar residues" evidence="1">
    <location>
        <begin position="9"/>
        <end position="19"/>
    </location>
</feature>
<organism evidence="2 3">
    <name type="scientific">Deinococcus radiophilus</name>
    <dbReference type="NCBI Taxonomy" id="32062"/>
    <lineage>
        <taxon>Bacteria</taxon>
        <taxon>Thermotogati</taxon>
        <taxon>Deinococcota</taxon>
        <taxon>Deinococci</taxon>
        <taxon>Deinococcales</taxon>
        <taxon>Deinococcaceae</taxon>
        <taxon>Deinococcus</taxon>
    </lineage>
</organism>
<evidence type="ECO:0000256" key="1">
    <source>
        <dbReference type="SAM" id="MobiDB-lite"/>
    </source>
</evidence>
<evidence type="ECO:0000313" key="3">
    <source>
        <dbReference type="Proteomes" id="UP000277766"/>
    </source>
</evidence>
<dbReference type="Proteomes" id="UP000277766">
    <property type="component" value="Unassembled WGS sequence"/>
</dbReference>
<dbReference type="EMBL" id="RXPE01000003">
    <property type="protein sequence ID" value="RTR29899.1"/>
    <property type="molecule type" value="Genomic_DNA"/>
</dbReference>
<accession>A0A431W365</accession>
<evidence type="ECO:0000313" key="2">
    <source>
        <dbReference type="EMBL" id="RTR29899.1"/>
    </source>
</evidence>
<gene>
    <name evidence="2" type="ORF">EJ104_02855</name>
</gene>
<feature type="compositionally biased region" description="Basic and acidic residues" evidence="1">
    <location>
        <begin position="22"/>
        <end position="32"/>
    </location>
</feature>
<comment type="caution">
    <text evidence="2">The sequence shown here is derived from an EMBL/GenBank/DDBJ whole genome shotgun (WGS) entry which is preliminary data.</text>
</comment>
<proteinExistence type="predicted"/>
<dbReference type="AlphaFoldDB" id="A0A431W365"/>
<protein>
    <submittedName>
        <fullName evidence="2">Uncharacterized protein</fullName>
    </submittedName>
</protein>